<evidence type="ECO:0000313" key="5">
    <source>
        <dbReference type="EMBL" id="KAI6654803.1"/>
    </source>
</evidence>
<gene>
    <name evidence="5" type="ORF">LOD99_2682</name>
</gene>
<dbReference type="Pfam" id="PF04628">
    <property type="entry name" value="Sedlin_N"/>
    <property type="match status" value="1"/>
</dbReference>
<evidence type="ECO:0000313" key="6">
    <source>
        <dbReference type="Proteomes" id="UP001165289"/>
    </source>
</evidence>
<dbReference type="Gene3D" id="3.30.450.70">
    <property type="match status" value="1"/>
</dbReference>
<organism evidence="5 6">
    <name type="scientific">Oopsacas minuta</name>
    <dbReference type="NCBI Taxonomy" id="111878"/>
    <lineage>
        <taxon>Eukaryota</taxon>
        <taxon>Metazoa</taxon>
        <taxon>Porifera</taxon>
        <taxon>Hexactinellida</taxon>
        <taxon>Hexasterophora</taxon>
        <taxon>Lyssacinosida</taxon>
        <taxon>Leucopsacidae</taxon>
        <taxon>Oopsacas</taxon>
    </lineage>
</organism>
<dbReference type="InterPro" id="IPR006722">
    <property type="entry name" value="Sedlin"/>
</dbReference>
<keyword evidence="6" id="KW-1185">Reference proteome</keyword>
<reference evidence="5 6" key="1">
    <citation type="journal article" date="2023" name="BMC Biol.">
        <title>The compact genome of the sponge Oopsacas minuta (Hexactinellida) is lacking key metazoan core genes.</title>
        <authorList>
            <person name="Santini S."/>
            <person name="Schenkelaars Q."/>
            <person name="Jourda C."/>
            <person name="Duchesne M."/>
            <person name="Belahbib H."/>
            <person name="Rocher C."/>
            <person name="Selva M."/>
            <person name="Riesgo A."/>
            <person name="Vervoort M."/>
            <person name="Leys S.P."/>
            <person name="Kodjabachian L."/>
            <person name="Le Bivic A."/>
            <person name="Borchiellini C."/>
            <person name="Claverie J.M."/>
            <person name="Renard E."/>
        </authorList>
    </citation>
    <scope>NUCLEOTIDE SEQUENCE [LARGE SCALE GENOMIC DNA]</scope>
    <source>
        <strain evidence="5">SPO-2</strain>
    </source>
</reference>
<evidence type="ECO:0000256" key="3">
    <source>
        <dbReference type="ARBA" id="ARBA00022892"/>
    </source>
</evidence>
<dbReference type="EMBL" id="JAKMXF010000221">
    <property type="protein sequence ID" value="KAI6654803.1"/>
    <property type="molecule type" value="Genomic_DNA"/>
</dbReference>
<dbReference type="Proteomes" id="UP001165289">
    <property type="component" value="Unassembled WGS sequence"/>
</dbReference>
<dbReference type="GO" id="GO:0006888">
    <property type="term" value="P:endoplasmic reticulum to Golgi vesicle-mediated transport"/>
    <property type="evidence" value="ECO:0007669"/>
    <property type="project" value="InterPro"/>
</dbReference>
<keyword evidence="3" id="KW-0931">ER-Golgi transport</keyword>
<comment type="subcellular location">
    <subcellularLocation>
        <location evidence="1">Cytoplasm</location>
        <location evidence="1">Perinuclear region</location>
    </subcellularLocation>
</comment>
<protein>
    <recommendedName>
        <fullName evidence="4">Trafficking protein particle complex subunit 2-like protein</fullName>
    </recommendedName>
</protein>
<evidence type="ECO:0000256" key="1">
    <source>
        <dbReference type="ARBA" id="ARBA00004556"/>
    </source>
</evidence>
<dbReference type="GO" id="GO:0048471">
    <property type="term" value="C:perinuclear region of cytoplasm"/>
    <property type="evidence" value="ECO:0007669"/>
    <property type="project" value="UniProtKB-SubCell"/>
</dbReference>
<dbReference type="SUPFAM" id="SSF64356">
    <property type="entry name" value="SNARE-like"/>
    <property type="match status" value="1"/>
</dbReference>
<evidence type="ECO:0000256" key="2">
    <source>
        <dbReference type="ARBA" id="ARBA00006626"/>
    </source>
</evidence>
<evidence type="ECO:0000256" key="4">
    <source>
        <dbReference type="ARBA" id="ARBA00024408"/>
    </source>
</evidence>
<dbReference type="PANTHER" id="PTHR12403">
    <property type="entry name" value="TRAFFICKING PROTEIN PARTICLE COMPLEX SUBUNIT 2"/>
    <property type="match status" value="1"/>
</dbReference>
<comment type="caution">
    <text evidence="5">The sequence shown here is derived from an EMBL/GenBank/DDBJ whole genome shotgun (WGS) entry which is preliminary data.</text>
</comment>
<name>A0AAV7K1H3_9METZ</name>
<dbReference type="CDD" id="cd14854">
    <property type="entry name" value="TRAPPC2L"/>
    <property type="match status" value="1"/>
</dbReference>
<dbReference type="InterPro" id="IPR044760">
    <property type="entry name" value="TRAPPC2L"/>
</dbReference>
<keyword evidence="3" id="KW-0813">Transport</keyword>
<comment type="similarity">
    <text evidence="2">Belongs to the TRAPP small subunits family. Sedlin subfamily.</text>
</comment>
<sequence>MNPVCIAIISNENSPLLMQTSTAYKSSELDLMFLAHSSLDVIEEKLTVRSTGVDQRELYLGQLYPTEQYKIYGYVTNSKIKILVMTENTSQNIDQEVKTLFKQLHRSYAQLMYNPFYQPGDKIHFPSFVKYIEDILK</sequence>
<proteinExistence type="inferred from homology"/>
<dbReference type="AlphaFoldDB" id="A0AAV7K1H3"/>
<dbReference type="InterPro" id="IPR011012">
    <property type="entry name" value="Longin-like_dom_sf"/>
</dbReference>
<accession>A0AAV7K1H3</accession>